<dbReference type="SUPFAM" id="SSF55785">
    <property type="entry name" value="PYP-like sensor domain (PAS domain)"/>
    <property type="match status" value="1"/>
</dbReference>
<dbReference type="InterPro" id="IPR000014">
    <property type="entry name" value="PAS"/>
</dbReference>
<organism evidence="4 5">
    <name type="scientific">Caulobacter rhizosphaerae</name>
    <dbReference type="NCBI Taxonomy" id="2010972"/>
    <lineage>
        <taxon>Bacteria</taxon>
        <taxon>Pseudomonadati</taxon>
        <taxon>Pseudomonadota</taxon>
        <taxon>Alphaproteobacteria</taxon>
        <taxon>Caulobacterales</taxon>
        <taxon>Caulobacteraceae</taxon>
        <taxon>Caulobacter</taxon>
    </lineage>
</organism>
<dbReference type="SUPFAM" id="SSF55073">
    <property type="entry name" value="Nucleotide cyclase"/>
    <property type="match status" value="1"/>
</dbReference>
<evidence type="ECO:0000313" key="4">
    <source>
        <dbReference type="EMBL" id="MDR6529876.1"/>
    </source>
</evidence>
<dbReference type="Pfam" id="PF08447">
    <property type="entry name" value="PAS_3"/>
    <property type="match status" value="1"/>
</dbReference>
<dbReference type="InterPro" id="IPR013655">
    <property type="entry name" value="PAS_fold_3"/>
</dbReference>
<dbReference type="Proteomes" id="UP001262754">
    <property type="component" value="Unassembled WGS sequence"/>
</dbReference>
<dbReference type="PROSITE" id="PS50113">
    <property type="entry name" value="PAC"/>
    <property type="match status" value="1"/>
</dbReference>
<dbReference type="SMART" id="SM00086">
    <property type="entry name" value="PAC"/>
    <property type="match status" value="1"/>
</dbReference>
<evidence type="ECO:0000259" key="3">
    <source>
        <dbReference type="PROSITE" id="PS50887"/>
    </source>
</evidence>
<reference evidence="4 5" key="1">
    <citation type="submission" date="2023-07" db="EMBL/GenBank/DDBJ databases">
        <title>Sorghum-associated microbial communities from plants grown in Nebraska, USA.</title>
        <authorList>
            <person name="Schachtman D."/>
        </authorList>
    </citation>
    <scope>NUCLEOTIDE SEQUENCE [LARGE SCALE GENOMIC DNA]</scope>
    <source>
        <strain evidence="4 5">DS2154</strain>
    </source>
</reference>
<keyword evidence="5" id="KW-1185">Reference proteome</keyword>
<dbReference type="NCBIfam" id="TIGR00229">
    <property type="entry name" value="sensory_box"/>
    <property type="match status" value="1"/>
</dbReference>
<dbReference type="Gene3D" id="3.30.450.20">
    <property type="entry name" value="PAS domain"/>
    <property type="match status" value="2"/>
</dbReference>
<accession>A0ABU1MW10</accession>
<dbReference type="SMART" id="SM00052">
    <property type="entry name" value="EAL"/>
    <property type="match status" value="1"/>
</dbReference>
<dbReference type="SUPFAM" id="SSF141868">
    <property type="entry name" value="EAL domain-like"/>
    <property type="match status" value="1"/>
</dbReference>
<dbReference type="InterPro" id="IPR029787">
    <property type="entry name" value="Nucleotide_cyclase"/>
</dbReference>
<dbReference type="PROSITE" id="PS50887">
    <property type="entry name" value="GGDEF"/>
    <property type="match status" value="1"/>
</dbReference>
<dbReference type="CDD" id="cd00130">
    <property type="entry name" value="PAS"/>
    <property type="match status" value="1"/>
</dbReference>
<sequence length="697" mass="77710">MTRTAVRPEVSITTPQTKTLGAQMDAFETFVRHAPFAAALVDADFRLTAVSADWASHGLSPGVSIGDDFRRALVSPEDVASLERCVAFGEPFSRYRSIALNDAEPRIWRTEFAATQSGQGEGETGRTLAVIVTARDVSGYAETALKAERDQQRLRMALELDELMVREYDLRTGEIYCSGTSPELEKWCLFKNDPLEIVHPDDYERIAEMVRSRKDGEAQVFEFRLNRDDGVETWVRSVGKKFLGADGKPERLVNLFKDITDRRRQTEAVENLAFKDSLTGLPNRAYFNRKFQEAVDASEIMGELFGLIMIDVDHFKDINDTLGHDAGDALLKRLAEMLHAAFRSGDTVARLGGDEFAVILRGLHSEADMMRPVNALQDLLRRPIEHAGRSFSVSASIGAALHGDPDADPSHMIKNADIALYRAKDEGRNRSVVFDPSMRSALERRIELLRDVRAAITAKEFVLYYQPVVDLASNSVSGFEALMRWDHPEQGVLTPDRFMAAFEDQDLSLKLGDLAFETALKQMRQWLDDGVEFGRVAVNISAAQFRSGRLAQEVQERLARWNVPCDRLTIEVTENVYMGWGSDMVSDTVRQLHQAGVMIALDDFGTGYASLANLRQFPIDRLKIDKSFVQNAEDAAIVKAVITLGSSMGMKVVAEGVEDQDQLEALADYGCDQIQGYHFSRPMPAAMVPGYLLRFGA</sequence>
<feature type="domain" description="GGDEF" evidence="3">
    <location>
        <begin position="303"/>
        <end position="436"/>
    </location>
</feature>
<dbReference type="Gene3D" id="3.30.70.270">
    <property type="match status" value="1"/>
</dbReference>
<dbReference type="InterPro" id="IPR035965">
    <property type="entry name" value="PAS-like_dom_sf"/>
</dbReference>
<dbReference type="InterPro" id="IPR001610">
    <property type="entry name" value="PAC"/>
</dbReference>
<gene>
    <name evidence="4" type="ORF">J2800_000600</name>
</gene>
<proteinExistence type="predicted"/>
<dbReference type="CDD" id="cd01948">
    <property type="entry name" value="EAL"/>
    <property type="match status" value="1"/>
</dbReference>
<dbReference type="Pfam" id="PF00990">
    <property type="entry name" value="GGDEF"/>
    <property type="match status" value="1"/>
</dbReference>
<dbReference type="EMBL" id="JAVDRL010000002">
    <property type="protein sequence ID" value="MDR6529876.1"/>
    <property type="molecule type" value="Genomic_DNA"/>
</dbReference>
<dbReference type="CDD" id="cd01949">
    <property type="entry name" value="GGDEF"/>
    <property type="match status" value="1"/>
</dbReference>
<dbReference type="Pfam" id="PF00563">
    <property type="entry name" value="EAL"/>
    <property type="match status" value="1"/>
</dbReference>
<evidence type="ECO:0000259" key="2">
    <source>
        <dbReference type="PROSITE" id="PS50883"/>
    </source>
</evidence>
<evidence type="ECO:0000259" key="1">
    <source>
        <dbReference type="PROSITE" id="PS50113"/>
    </source>
</evidence>
<dbReference type="SMART" id="SM00267">
    <property type="entry name" value="GGDEF"/>
    <property type="match status" value="1"/>
</dbReference>
<dbReference type="InterPro" id="IPR043128">
    <property type="entry name" value="Rev_trsase/Diguanyl_cyclase"/>
</dbReference>
<dbReference type="PANTHER" id="PTHR44757">
    <property type="entry name" value="DIGUANYLATE CYCLASE DGCP"/>
    <property type="match status" value="1"/>
</dbReference>
<dbReference type="InterPro" id="IPR052155">
    <property type="entry name" value="Biofilm_reg_signaling"/>
</dbReference>
<dbReference type="InterPro" id="IPR000700">
    <property type="entry name" value="PAS-assoc_C"/>
</dbReference>
<dbReference type="InterPro" id="IPR000160">
    <property type="entry name" value="GGDEF_dom"/>
</dbReference>
<dbReference type="InterPro" id="IPR035919">
    <property type="entry name" value="EAL_sf"/>
</dbReference>
<dbReference type="Gene3D" id="3.20.20.450">
    <property type="entry name" value="EAL domain"/>
    <property type="match status" value="1"/>
</dbReference>
<dbReference type="PROSITE" id="PS50883">
    <property type="entry name" value="EAL"/>
    <property type="match status" value="1"/>
</dbReference>
<feature type="domain" description="EAL" evidence="2">
    <location>
        <begin position="445"/>
        <end position="696"/>
    </location>
</feature>
<evidence type="ECO:0000313" key="5">
    <source>
        <dbReference type="Proteomes" id="UP001262754"/>
    </source>
</evidence>
<protein>
    <submittedName>
        <fullName evidence="4">Diguanylate cyclase (GGDEF)-like protein</fullName>
    </submittedName>
</protein>
<name>A0ABU1MW10_9CAUL</name>
<dbReference type="RefSeq" id="WP_163229017.1">
    <property type="nucleotide sequence ID" value="NZ_BMLD01000007.1"/>
</dbReference>
<feature type="domain" description="PAC" evidence="1">
    <location>
        <begin position="219"/>
        <end position="271"/>
    </location>
</feature>
<dbReference type="InterPro" id="IPR001633">
    <property type="entry name" value="EAL_dom"/>
</dbReference>
<dbReference type="NCBIfam" id="TIGR00254">
    <property type="entry name" value="GGDEF"/>
    <property type="match status" value="1"/>
</dbReference>
<dbReference type="PANTHER" id="PTHR44757:SF2">
    <property type="entry name" value="BIOFILM ARCHITECTURE MAINTENANCE PROTEIN MBAA"/>
    <property type="match status" value="1"/>
</dbReference>
<comment type="caution">
    <text evidence="4">The sequence shown here is derived from an EMBL/GenBank/DDBJ whole genome shotgun (WGS) entry which is preliminary data.</text>
</comment>